<keyword evidence="3" id="KW-1185">Reference proteome</keyword>
<dbReference type="VEuPathDB" id="FungiDB:ASPBRDRAFT_116115"/>
<feature type="region of interest" description="Disordered" evidence="1">
    <location>
        <begin position="24"/>
        <end position="82"/>
    </location>
</feature>
<dbReference type="GeneID" id="93569443"/>
<accession>A0A1L9UXB7</accession>
<gene>
    <name evidence="2" type="ORF">ASPBRDRAFT_116115</name>
</gene>
<evidence type="ECO:0000256" key="1">
    <source>
        <dbReference type="SAM" id="MobiDB-lite"/>
    </source>
</evidence>
<dbReference type="Proteomes" id="UP000184499">
    <property type="component" value="Unassembled WGS sequence"/>
</dbReference>
<dbReference type="AlphaFoldDB" id="A0A1L9UXB7"/>
<protein>
    <submittedName>
        <fullName evidence="2">Uncharacterized protein</fullName>
    </submittedName>
</protein>
<dbReference type="RefSeq" id="XP_067483553.1">
    <property type="nucleotide sequence ID" value="XM_067616955.1"/>
</dbReference>
<dbReference type="OMA" id="ICVTCAL"/>
<name>A0A1L9UXB7_ASPBC</name>
<reference evidence="3" key="1">
    <citation type="journal article" date="2017" name="Genome Biol.">
        <title>Comparative genomics reveals high biological diversity and specific adaptations in the industrially and medically important fungal genus Aspergillus.</title>
        <authorList>
            <person name="de Vries R.P."/>
            <person name="Riley R."/>
            <person name="Wiebenga A."/>
            <person name="Aguilar-Osorio G."/>
            <person name="Amillis S."/>
            <person name="Uchima C.A."/>
            <person name="Anderluh G."/>
            <person name="Asadollahi M."/>
            <person name="Askin M."/>
            <person name="Barry K."/>
            <person name="Battaglia E."/>
            <person name="Bayram O."/>
            <person name="Benocci T."/>
            <person name="Braus-Stromeyer S.A."/>
            <person name="Caldana C."/>
            <person name="Canovas D."/>
            <person name="Cerqueira G.C."/>
            <person name="Chen F."/>
            <person name="Chen W."/>
            <person name="Choi C."/>
            <person name="Clum A."/>
            <person name="Dos Santos R.A."/>
            <person name="Damasio A.R."/>
            <person name="Diallinas G."/>
            <person name="Emri T."/>
            <person name="Fekete E."/>
            <person name="Flipphi M."/>
            <person name="Freyberg S."/>
            <person name="Gallo A."/>
            <person name="Gournas C."/>
            <person name="Habgood R."/>
            <person name="Hainaut M."/>
            <person name="Harispe M.L."/>
            <person name="Henrissat B."/>
            <person name="Hilden K.S."/>
            <person name="Hope R."/>
            <person name="Hossain A."/>
            <person name="Karabika E."/>
            <person name="Karaffa L."/>
            <person name="Karanyi Z."/>
            <person name="Krasevec N."/>
            <person name="Kuo A."/>
            <person name="Kusch H."/>
            <person name="LaButti K."/>
            <person name="Lagendijk E.L."/>
            <person name="Lapidus A."/>
            <person name="Levasseur A."/>
            <person name="Lindquist E."/>
            <person name="Lipzen A."/>
            <person name="Logrieco A.F."/>
            <person name="MacCabe A."/>
            <person name="Maekelae M.R."/>
            <person name="Malavazi I."/>
            <person name="Melin P."/>
            <person name="Meyer V."/>
            <person name="Mielnichuk N."/>
            <person name="Miskei M."/>
            <person name="Molnar A.P."/>
            <person name="Mule G."/>
            <person name="Ngan C.Y."/>
            <person name="Orejas M."/>
            <person name="Orosz E."/>
            <person name="Ouedraogo J.P."/>
            <person name="Overkamp K.M."/>
            <person name="Park H.-S."/>
            <person name="Perrone G."/>
            <person name="Piumi F."/>
            <person name="Punt P.J."/>
            <person name="Ram A.F."/>
            <person name="Ramon A."/>
            <person name="Rauscher S."/>
            <person name="Record E."/>
            <person name="Riano-Pachon D.M."/>
            <person name="Robert V."/>
            <person name="Roehrig J."/>
            <person name="Ruller R."/>
            <person name="Salamov A."/>
            <person name="Salih N.S."/>
            <person name="Samson R.A."/>
            <person name="Sandor E."/>
            <person name="Sanguinetti M."/>
            <person name="Schuetze T."/>
            <person name="Sepcic K."/>
            <person name="Shelest E."/>
            <person name="Sherlock G."/>
            <person name="Sophianopoulou V."/>
            <person name="Squina F.M."/>
            <person name="Sun H."/>
            <person name="Susca A."/>
            <person name="Todd R.B."/>
            <person name="Tsang A."/>
            <person name="Unkles S.E."/>
            <person name="van de Wiele N."/>
            <person name="van Rossen-Uffink D."/>
            <person name="Oliveira J.V."/>
            <person name="Vesth T.C."/>
            <person name="Visser J."/>
            <person name="Yu J.-H."/>
            <person name="Zhou M."/>
            <person name="Andersen M.R."/>
            <person name="Archer D.B."/>
            <person name="Baker S.E."/>
            <person name="Benoit I."/>
            <person name="Brakhage A.A."/>
            <person name="Braus G.H."/>
            <person name="Fischer R."/>
            <person name="Frisvad J.C."/>
            <person name="Goldman G.H."/>
            <person name="Houbraken J."/>
            <person name="Oakley B."/>
            <person name="Pocsi I."/>
            <person name="Scazzocchio C."/>
            <person name="Seiboth B."/>
            <person name="vanKuyk P.A."/>
            <person name="Wortman J."/>
            <person name="Dyer P.S."/>
            <person name="Grigoriev I.V."/>
        </authorList>
    </citation>
    <scope>NUCLEOTIDE SEQUENCE [LARGE SCALE GENOMIC DNA]</scope>
    <source>
        <strain evidence="3">CBS 101740 / IMI 381727 / IBT 21946</strain>
    </source>
</reference>
<sequence>MSTPPTTPTLRHLRSRLAQAKRLFLKPKPKPRNRATSRKKTTITPSTKQYSLRKRPPPTSTSTTILTSWRDDDDSTDDDDYDPRIERAYIKRKKPLKRAKTSSSSAAASENGNLSLIVKIKINMESESGKAFLASLGMYQDDELMGNGDNVDINSSRDVKEVFKEVMMMPPLNLRQRTSSSSSCKACFEGGRICSIPTAMEERDTGIEADAGMMMMYPCEQCIRDTVVCEPMPLPIPLPNDSHSCITTTPPNQNTNTTTITNPVYIKSEEDTLPTAAAATTITTSLTHPITLTPTPQTCSFCFHPSSLPYSLFGHYQPPRTISVLPILPPGNKAGDYIELNPPPISSSSSSFLPNTIASNPHPHPQTRICVTCALERLRIMVCGIPTPSTPEATSTSTSTTTLQTANNHKILPLKGYDPNTFDFEAAYTNLASTSPSTSGLLLTSNNLWCSLCPHPAFFGCGRLQSRDVFLGEVAEPHLMGIGCGLLLCERCEVLMRIYKGRVEDVVRRNEEDAAKSNGGTNGDGLGGSRADVGFLLKGGWLWKVFMGDGDSLLPSTLL</sequence>
<evidence type="ECO:0000313" key="2">
    <source>
        <dbReference type="EMBL" id="OJJ76306.1"/>
    </source>
</evidence>
<proteinExistence type="predicted"/>
<dbReference type="OrthoDB" id="5303703at2759"/>
<dbReference type="STRING" id="767769.A0A1L9UXB7"/>
<dbReference type="EMBL" id="KV878680">
    <property type="protein sequence ID" value="OJJ76306.1"/>
    <property type="molecule type" value="Genomic_DNA"/>
</dbReference>
<evidence type="ECO:0000313" key="3">
    <source>
        <dbReference type="Proteomes" id="UP000184499"/>
    </source>
</evidence>
<feature type="compositionally biased region" description="Basic residues" evidence="1">
    <location>
        <begin position="24"/>
        <end position="41"/>
    </location>
</feature>
<feature type="compositionally biased region" description="Acidic residues" evidence="1">
    <location>
        <begin position="71"/>
        <end position="81"/>
    </location>
</feature>
<organism evidence="2 3">
    <name type="scientific">Aspergillus brasiliensis (strain CBS 101740 / IMI 381727 / IBT 21946)</name>
    <dbReference type="NCBI Taxonomy" id="767769"/>
    <lineage>
        <taxon>Eukaryota</taxon>
        <taxon>Fungi</taxon>
        <taxon>Dikarya</taxon>
        <taxon>Ascomycota</taxon>
        <taxon>Pezizomycotina</taxon>
        <taxon>Eurotiomycetes</taxon>
        <taxon>Eurotiomycetidae</taxon>
        <taxon>Eurotiales</taxon>
        <taxon>Aspergillaceae</taxon>
        <taxon>Aspergillus</taxon>
        <taxon>Aspergillus subgen. Circumdati</taxon>
    </lineage>
</organism>